<dbReference type="GO" id="GO:0005886">
    <property type="term" value="C:plasma membrane"/>
    <property type="evidence" value="ECO:0007669"/>
    <property type="project" value="UniProtKB-SubCell"/>
</dbReference>
<dbReference type="PROSITE" id="PS50928">
    <property type="entry name" value="ABC_TM1"/>
    <property type="match status" value="1"/>
</dbReference>
<keyword evidence="3" id="KW-1003">Cell membrane</keyword>
<gene>
    <name evidence="10" type="ORF">F8O04_08870</name>
</gene>
<dbReference type="OrthoDB" id="9778910at2"/>
<evidence type="ECO:0000256" key="7">
    <source>
        <dbReference type="RuleBase" id="RU363032"/>
    </source>
</evidence>
<feature type="domain" description="ABC transmembrane type-1" evidence="9">
    <location>
        <begin position="143"/>
        <end position="344"/>
    </location>
</feature>
<feature type="transmembrane region" description="Helical" evidence="7">
    <location>
        <begin position="175"/>
        <end position="200"/>
    </location>
</feature>
<dbReference type="Pfam" id="PF19300">
    <property type="entry name" value="BPD_transp_1_N"/>
    <property type="match status" value="1"/>
</dbReference>
<comment type="caution">
    <text evidence="10">The sequence shown here is derived from an EMBL/GenBank/DDBJ whole genome shotgun (WGS) entry which is preliminary data.</text>
</comment>
<dbReference type="Proteomes" id="UP000431744">
    <property type="component" value="Unassembled WGS sequence"/>
</dbReference>
<evidence type="ECO:0000256" key="6">
    <source>
        <dbReference type="ARBA" id="ARBA00023136"/>
    </source>
</evidence>
<dbReference type="PANTHER" id="PTHR43163">
    <property type="entry name" value="DIPEPTIDE TRANSPORT SYSTEM PERMEASE PROTEIN DPPB-RELATED"/>
    <property type="match status" value="1"/>
</dbReference>
<keyword evidence="2 7" id="KW-0813">Transport</keyword>
<sequence>MAHTFRHKVAPGLSTGHRYRTRARRRHRPDAPRRGREDGGGRVNPTLVYVAKRLVQAVFVVWAAYTVAFFVLFALPSDPVSLILGPDAQNYPPEQLEALRQQYGLDENLLVQYFQRLGGVFVGDLGTSFAMGRPVGELVGEALWPTAQIATLGLLFAVIGGAGVAVAANFTRNRWLANVLLALPPLGVAIPAFWLGLMLIQWFSFGLPIFPAMGDRTPAALVLPAITLAVPTGAMLAQLLSKSLTITLREPYVDTVLAKGADRTRIVFGHALKNAALPAFTMLGLIVGQLIGGAVVTETVFSRPGIGRVAATAVGGQDIPVVLGVVLLAGVVFAVTNLIVDLVYPLLDPRIVHAASRRRAAGAAEPAPVREGTTA</sequence>
<dbReference type="PANTHER" id="PTHR43163:SF6">
    <property type="entry name" value="DIPEPTIDE TRANSPORT SYSTEM PERMEASE PROTEIN DPPB-RELATED"/>
    <property type="match status" value="1"/>
</dbReference>
<dbReference type="CDD" id="cd06261">
    <property type="entry name" value="TM_PBP2"/>
    <property type="match status" value="1"/>
</dbReference>
<comment type="similarity">
    <text evidence="7">Belongs to the binding-protein-dependent transport system permease family.</text>
</comment>
<dbReference type="Pfam" id="PF00528">
    <property type="entry name" value="BPD_transp_1"/>
    <property type="match status" value="1"/>
</dbReference>
<dbReference type="InterPro" id="IPR045621">
    <property type="entry name" value="BPD_transp_1_N"/>
</dbReference>
<accession>A0A6H9WUC8</accession>
<reference evidence="10 11" key="1">
    <citation type="submission" date="2019-09" db="EMBL/GenBank/DDBJ databases">
        <title>Phylogeny of genus Pseudoclavibacter and closely related genus.</title>
        <authorList>
            <person name="Li Y."/>
        </authorList>
    </citation>
    <scope>NUCLEOTIDE SEQUENCE [LARGE SCALE GENOMIC DNA]</scope>
    <source>
        <strain evidence="10 11">EGI 60007</strain>
    </source>
</reference>
<evidence type="ECO:0000313" key="10">
    <source>
        <dbReference type="EMBL" id="KAB1650285.1"/>
    </source>
</evidence>
<evidence type="ECO:0000256" key="4">
    <source>
        <dbReference type="ARBA" id="ARBA00022692"/>
    </source>
</evidence>
<protein>
    <submittedName>
        <fullName evidence="10">ABC transporter permease</fullName>
    </submittedName>
</protein>
<feature type="transmembrane region" description="Helical" evidence="7">
    <location>
        <begin position="321"/>
        <end position="347"/>
    </location>
</feature>
<comment type="subcellular location">
    <subcellularLocation>
        <location evidence="1 7">Cell membrane</location>
        <topology evidence="1 7">Multi-pass membrane protein</topology>
    </subcellularLocation>
</comment>
<evidence type="ECO:0000256" key="1">
    <source>
        <dbReference type="ARBA" id="ARBA00004651"/>
    </source>
</evidence>
<evidence type="ECO:0000256" key="2">
    <source>
        <dbReference type="ARBA" id="ARBA00022448"/>
    </source>
</evidence>
<feature type="compositionally biased region" description="Basic residues" evidence="8">
    <location>
        <begin position="17"/>
        <end position="28"/>
    </location>
</feature>
<feature type="transmembrane region" description="Helical" evidence="7">
    <location>
        <begin position="220"/>
        <end position="240"/>
    </location>
</feature>
<keyword evidence="5 7" id="KW-1133">Transmembrane helix</keyword>
<evidence type="ECO:0000256" key="5">
    <source>
        <dbReference type="ARBA" id="ARBA00022989"/>
    </source>
</evidence>
<feature type="transmembrane region" description="Helical" evidence="7">
    <location>
        <begin position="54"/>
        <end position="75"/>
    </location>
</feature>
<evidence type="ECO:0000313" key="11">
    <source>
        <dbReference type="Proteomes" id="UP000431744"/>
    </source>
</evidence>
<evidence type="ECO:0000256" key="8">
    <source>
        <dbReference type="SAM" id="MobiDB-lite"/>
    </source>
</evidence>
<keyword evidence="6 7" id="KW-0472">Membrane</keyword>
<keyword evidence="11" id="KW-1185">Reference proteome</keyword>
<evidence type="ECO:0000256" key="3">
    <source>
        <dbReference type="ARBA" id="ARBA00022475"/>
    </source>
</evidence>
<dbReference type="EMBL" id="WBJY01000001">
    <property type="protein sequence ID" value="KAB1650285.1"/>
    <property type="molecule type" value="Genomic_DNA"/>
</dbReference>
<feature type="compositionally biased region" description="Basic and acidic residues" evidence="8">
    <location>
        <begin position="29"/>
        <end position="39"/>
    </location>
</feature>
<name>A0A6H9WUC8_9MICO</name>
<feature type="region of interest" description="Disordered" evidence="8">
    <location>
        <begin position="16"/>
        <end position="39"/>
    </location>
</feature>
<dbReference type="SUPFAM" id="SSF161098">
    <property type="entry name" value="MetI-like"/>
    <property type="match status" value="1"/>
</dbReference>
<feature type="transmembrane region" description="Helical" evidence="7">
    <location>
        <begin position="147"/>
        <end position="168"/>
    </location>
</feature>
<organism evidence="10 11">
    <name type="scientific">Pseudoclavibacter endophyticus</name>
    <dbReference type="NCBI Taxonomy" id="1778590"/>
    <lineage>
        <taxon>Bacteria</taxon>
        <taxon>Bacillati</taxon>
        <taxon>Actinomycetota</taxon>
        <taxon>Actinomycetes</taxon>
        <taxon>Micrococcales</taxon>
        <taxon>Microbacteriaceae</taxon>
        <taxon>Pseudoclavibacter</taxon>
    </lineage>
</organism>
<dbReference type="Gene3D" id="1.10.3720.10">
    <property type="entry name" value="MetI-like"/>
    <property type="match status" value="1"/>
</dbReference>
<dbReference type="GO" id="GO:0055085">
    <property type="term" value="P:transmembrane transport"/>
    <property type="evidence" value="ECO:0007669"/>
    <property type="project" value="InterPro"/>
</dbReference>
<evidence type="ECO:0000259" key="9">
    <source>
        <dbReference type="PROSITE" id="PS50928"/>
    </source>
</evidence>
<keyword evidence="4 7" id="KW-0812">Transmembrane</keyword>
<dbReference type="InterPro" id="IPR000515">
    <property type="entry name" value="MetI-like"/>
</dbReference>
<proteinExistence type="inferred from homology"/>
<feature type="transmembrane region" description="Helical" evidence="7">
    <location>
        <begin position="275"/>
        <end position="301"/>
    </location>
</feature>
<dbReference type="InterPro" id="IPR035906">
    <property type="entry name" value="MetI-like_sf"/>
</dbReference>
<dbReference type="AlphaFoldDB" id="A0A6H9WUC8"/>